<feature type="binding site" evidence="8">
    <location>
        <position position="454"/>
    </location>
    <ligand>
        <name>Fe cation</name>
        <dbReference type="ChEBI" id="CHEBI:24875"/>
    </ligand>
</feature>
<dbReference type="InterPro" id="IPR001501">
    <property type="entry name" value="Ni-dep_hyd_lsu"/>
</dbReference>
<evidence type="ECO:0000256" key="7">
    <source>
        <dbReference type="ARBA" id="ARBA00023002"/>
    </source>
</evidence>
<evidence type="ECO:0000256" key="2">
    <source>
        <dbReference type="ARBA" id="ARBA00004196"/>
    </source>
</evidence>
<keyword evidence="10" id="KW-1185">Reference proteome</keyword>
<dbReference type="OrthoDB" id="9761717at2"/>
<dbReference type="PATRIC" id="fig|545697.3.peg.2400"/>
<dbReference type="InterPro" id="IPR050867">
    <property type="entry name" value="NiFe/NiFeSe_hydrgnase_LSU"/>
</dbReference>
<comment type="cofactor">
    <cofactor evidence="1 8">
        <name>Ni(2+)</name>
        <dbReference type="ChEBI" id="CHEBI:49786"/>
    </cofactor>
</comment>
<dbReference type="AlphaFoldDB" id="L1QD56"/>
<keyword evidence="5 8" id="KW-0533">Nickel</keyword>
<dbReference type="HOGENOM" id="CLU_030087_0_0_9"/>
<dbReference type="InterPro" id="IPR018194">
    <property type="entry name" value="Ni-dep_hyd_lsu_Ni_BS"/>
</dbReference>
<accession>L1QD56</accession>
<dbReference type="Pfam" id="PF00374">
    <property type="entry name" value="NiFeSe_Hases"/>
    <property type="match status" value="2"/>
</dbReference>
<evidence type="ECO:0000256" key="1">
    <source>
        <dbReference type="ARBA" id="ARBA00001967"/>
    </source>
</evidence>
<dbReference type="PANTHER" id="PTHR42958">
    <property type="entry name" value="HYDROGENASE-2 LARGE CHAIN"/>
    <property type="match status" value="1"/>
</dbReference>
<comment type="cofactor">
    <cofactor evidence="8">
        <name>Fe cation</name>
        <dbReference type="ChEBI" id="CHEBI:24875"/>
    </cofactor>
</comment>
<keyword evidence="7" id="KW-0560">Oxidoreductase</keyword>
<feature type="binding site" evidence="8">
    <location>
        <position position="60"/>
    </location>
    <ligand>
        <name>Ni(2+)</name>
        <dbReference type="ChEBI" id="CHEBI:49786"/>
    </ligand>
</feature>
<gene>
    <name evidence="9" type="ORF">HMPREF0216_02438</name>
</gene>
<comment type="subunit">
    <text evidence="4">Heterodimer of a large and a small subunit.</text>
</comment>
<reference evidence="9 10" key="1">
    <citation type="submission" date="2012-05" db="EMBL/GenBank/DDBJ databases">
        <authorList>
            <person name="Weinstock G."/>
            <person name="Sodergren E."/>
            <person name="Lobos E.A."/>
            <person name="Fulton L."/>
            <person name="Fulton R."/>
            <person name="Courtney L."/>
            <person name="Fronick C."/>
            <person name="O'Laughlin M."/>
            <person name="Godfrey J."/>
            <person name="Wilson R.M."/>
            <person name="Miner T."/>
            <person name="Farmer C."/>
            <person name="Delehaunty K."/>
            <person name="Cordes M."/>
            <person name="Minx P."/>
            <person name="Tomlinson C."/>
            <person name="Chen J."/>
            <person name="Wollam A."/>
            <person name="Pepin K.H."/>
            <person name="Bhonagiri V."/>
            <person name="Zhang X."/>
            <person name="Suruliraj S."/>
            <person name="Warren W."/>
            <person name="Mitreva M."/>
            <person name="Mardis E.R."/>
            <person name="Wilson R.K."/>
        </authorList>
    </citation>
    <scope>NUCLEOTIDE SEQUENCE [LARGE SCALE GENOMIC DNA]</scope>
    <source>
        <strain evidence="9 10">DSM 1785</strain>
    </source>
</reference>
<organism evidence="9 10">
    <name type="scientific">Clostridium celatum DSM 1785</name>
    <dbReference type="NCBI Taxonomy" id="545697"/>
    <lineage>
        <taxon>Bacteria</taxon>
        <taxon>Bacillati</taxon>
        <taxon>Bacillota</taxon>
        <taxon>Clostridia</taxon>
        <taxon>Eubacteriales</taxon>
        <taxon>Clostridiaceae</taxon>
        <taxon>Clostridium</taxon>
    </lineage>
</organism>
<feature type="binding site" evidence="8">
    <location>
        <position position="63"/>
    </location>
    <ligand>
        <name>Ni(2+)</name>
        <dbReference type="ChEBI" id="CHEBI:49786"/>
    </ligand>
</feature>
<feature type="binding site" evidence="8">
    <location>
        <position position="403"/>
    </location>
    <ligand>
        <name>Mg(2+)</name>
        <dbReference type="ChEBI" id="CHEBI:18420"/>
    </ligand>
</feature>
<sequence length="471" mass="53199">MSKIIVDPLTRISGTLGIEVEIKNNKIIDAKVTGNQFRGFELMFKNRDPFDIIRLAPRICGICSTHHALAAALAIENSMNITPDFNGKVVRDIANAFEFLQNHIRHIYFFVIPDYVKMLKVNPLYKAKDEQYGDYRLNENDTIVINEHYLDAIKYSREAHKAIGVLAGKAPHCHGIWVGGVTTNIDIQKYEYIKYSVSVIKSFIEEKLIPDVQFIAKSYNDYFLKGKGHGNLMTYGIFDEYSEPKKYSTPKVRINNIDNSLELKNITEHINSTWIEGNSSELIPGTNVYIKGNPLKKEAYSWINAPRYSGNPMEVGALARMTLAKEYTKGISVMDRIVAKSFEAKKMCNIIEGLISLLNLKNAFQKEWIIPKKSEGIGIIEAERGSLGHWISINDSKVYNYTVITPSAWNLSPMDNKGIKGTVEQALIGMEIENTLSPVEIGRVVRSFDPCSNCAAHVVSDKYKQLYIKIV</sequence>
<dbReference type="PANTHER" id="PTHR42958:SF2">
    <property type="entry name" value="UPTAKE HYDROGENASE LARGE SUBUNIT"/>
    <property type="match status" value="1"/>
</dbReference>
<dbReference type="GO" id="GO:0030313">
    <property type="term" value="C:cell envelope"/>
    <property type="evidence" value="ECO:0007669"/>
    <property type="project" value="UniProtKB-SubCell"/>
</dbReference>
<keyword evidence="6 8" id="KW-0479">Metal-binding</keyword>
<evidence type="ECO:0000256" key="4">
    <source>
        <dbReference type="ARBA" id="ARBA00011771"/>
    </source>
</evidence>
<dbReference type="Proteomes" id="UP000010420">
    <property type="component" value="Unassembled WGS sequence"/>
</dbReference>
<comment type="caution">
    <text evidence="9">The sequence shown here is derived from an EMBL/GenBank/DDBJ whole genome shotgun (WGS) entry which is preliminary data.</text>
</comment>
<evidence type="ECO:0000313" key="10">
    <source>
        <dbReference type="Proteomes" id="UP000010420"/>
    </source>
</evidence>
<comment type="similarity">
    <text evidence="3">Belongs to the [NiFe]/[NiFeSe] hydrogenase large subunit family.</text>
</comment>
<evidence type="ECO:0000256" key="5">
    <source>
        <dbReference type="ARBA" id="ARBA00022596"/>
    </source>
</evidence>
<dbReference type="InterPro" id="IPR029014">
    <property type="entry name" value="NiFe-Hase_large"/>
</dbReference>
<dbReference type="GO" id="GO:0008901">
    <property type="term" value="F:ferredoxin hydrogenase activity"/>
    <property type="evidence" value="ECO:0007669"/>
    <property type="project" value="InterPro"/>
</dbReference>
<dbReference type="STRING" id="545697.HMPREF0216_02438"/>
<evidence type="ECO:0000256" key="6">
    <source>
        <dbReference type="ARBA" id="ARBA00022723"/>
    </source>
</evidence>
<keyword evidence="8" id="KW-0460">Magnesium</keyword>
<name>L1QD56_9CLOT</name>
<evidence type="ECO:0000256" key="8">
    <source>
        <dbReference type="PIRSR" id="PIRSR601501-1"/>
    </source>
</evidence>
<feature type="binding site" evidence="8">
    <location>
        <position position="451"/>
    </location>
    <ligand>
        <name>Ni(2+)</name>
        <dbReference type="ChEBI" id="CHEBI:49786"/>
    </ligand>
</feature>
<dbReference type="RefSeq" id="WP_005214314.1">
    <property type="nucleotide sequence ID" value="NZ_KB291659.1"/>
</dbReference>
<proteinExistence type="inferred from homology"/>
<protein>
    <submittedName>
        <fullName evidence="9">Nickel-dependent hydrogenase</fullName>
    </submittedName>
</protein>
<dbReference type="Gene3D" id="1.10.645.10">
    <property type="entry name" value="Cytochrome-c3 Hydrogenase, chain B"/>
    <property type="match status" value="1"/>
</dbReference>
<dbReference type="PROSITE" id="PS00507">
    <property type="entry name" value="NI_HGENASE_L_1"/>
    <property type="match status" value="1"/>
</dbReference>
<dbReference type="GO" id="GO:0016151">
    <property type="term" value="F:nickel cation binding"/>
    <property type="evidence" value="ECO:0007669"/>
    <property type="project" value="InterPro"/>
</dbReference>
<dbReference type="EMBL" id="AMEZ01000068">
    <property type="protein sequence ID" value="EKY25532.1"/>
    <property type="molecule type" value="Genomic_DNA"/>
</dbReference>
<keyword evidence="8" id="KW-0408">Iron</keyword>
<feature type="binding site" evidence="8">
    <location>
        <position position="63"/>
    </location>
    <ligand>
        <name>Fe cation</name>
        <dbReference type="ChEBI" id="CHEBI:24875"/>
    </ligand>
</feature>
<evidence type="ECO:0000256" key="3">
    <source>
        <dbReference type="ARBA" id="ARBA00009292"/>
    </source>
</evidence>
<feature type="binding site" evidence="8">
    <location>
        <position position="457"/>
    </location>
    <ligand>
        <name>Mg(2+)</name>
        <dbReference type="ChEBI" id="CHEBI:18420"/>
    </ligand>
</feature>
<evidence type="ECO:0000313" key="9">
    <source>
        <dbReference type="EMBL" id="EKY25532.1"/>
    </source>
</evidence>
<comment type="subcellular location">
    <subcellularLocation>
        <location evidence="2">Cell envelope</location>
    </subcellularLocation>
</comment>
<feature type="binding site" evidence="8">
    <location>
        <position position="41"/>
    </location>
    <ligand>
        <name>Mg(2+)</name>
        <dbReference type="ChEBI" id="CHEBI:18420"/>
    </ligand>
</feature>
<dbReference type="SUPFAM" id="SSF56762">
    <property type="entry name" value="HydB/Nqo4-like"/>
    <property type="match status" value="1"/>
</dbReference>
<dbReference type="eggNOG" id="COG0374">
    <property type="taxonomic scope" value="Bacteria"/>
</dbReference>